<sequence>MSAARKALRGASERHGEGVPRWRGRSYLSVSVKTQKHTLAFTPAWVHFERPGSLRVLRSILAVPRTAFFWTEASVMQELPTHSGHMRPGIVRHKEEPGAHCTSVRSGNLPVGYDMEFCSLMFTTASPDSFTLVTCAHCEPALICEDNRAPVAVLPILVFSGKCQSSCAVLGCEHRSH</sequence>
<organism evidence="1 2">
    <name type="scientific">Pleuronectes platessa</name>
    <name type="common">European plaice</name>
    <dbReference type="NCBI Taxonomy" id="8262"/>
    <lineage>
        <taxon>Eukaryota</taxon>
        <taxon>Metazoa</taxon>
        <taxon>Chordata</taxon>
        <taxon>Craniata</taxon>
        <taxon>Vertebrata</taxon>
        <taxon>Euteleostomi</taxon>
        <taxon>Actinopterygii</taxon>
        <taxon>Neopterygii</taxon>
        <taxon>Teleostei</taxon>
        <taxon>Neoteleostei</taxon>
        <taxon>Acanthomorphata</taxon>
        <taxon>Carangaria</taxon>
        <taxon>Pleuronectiformes</taxon>
        <taxon>Pleuronectoidei</taxon>
        <taxon>Pleuronectidae</taxon>
        <taxon>Pleuronectes</taxon>
    </lineage>
</organism>
<gene>
    <name evidence="1" type="ORF">PLEPLA_LOCUS45605</name>
</gene>
<evidence type="ECO:0000313" key="1">
    <source>
        <dbReference type="EMBL" id="CAB1457778.1"/>
    </source>
</evidence>
<dbReference type="Proteomes" id="UP001153269">
    <property type="component" value="Unassembled WGS sequence"/>
</dbReference>
<dbReference type="EMBL" id="CADEAL010004357">
    <property type="protein sequence ID" value="CAB1457778.1"/>
    <property type="molecule type" value="Genomic_DNA"/>
</dbReference>
<dbReference type="AlphaFoldDB" id="A0A9N7VYY8"/>
<evidence type="ECO:0000313" key="2">
    <source>
        <dbReference type="Proteomes" id="UP001153269"/>
    </source>
</evidence>
<keyword evidence="2" id="KW-1185">Reference proteome</keyword>
<protein>
    <submittedName>
        <fullName evidence="1">Uncharacterized protein</fullName>
    </submittedName>
</protein>
<comment type="caution">
    <text evidence="1">The sequence shown here is derived from an EMBL/GenBank/DDBJ whole genome shotgun (WGS) entry which is preliminary data.</text>
</comment>
<accession>A0A9N7VYY8</accession>
<name>A0A9N7VYY8_PLEPL</name>
<proteinExistence type="predicted"/>
<reference evidence="1" key="1">
    <citation type="submission" date="2020-03" db="EMBL/GenBank/DDBJ databases">
        <authorList>
            <person name="Weist P."/>
        </authorList>
    </citation>
    <scope>NUCLEOTIDE SEQUENCE</scope>
</reference>